<evidence type="ECO:0000313" key="3">
    <source>
        <dbReference type="Proteomes" id="UP001153555"/>
    </source>
</evidence>
<evidence type="ECO:0008006" key="4">
    <source>
        <dbReference type="Google" id="ProtNLM"/>
    </source>
</evidence>
<comment type="caution">
    <text evidence="2">The sequence shown here is derived from an EMBL/GenBank/DDBJ whole genome shotgun (WGS) entry which is preliminary data.</text>
</comment>
<sequence length="230" mass="25137">MKAKSKIFKAVQAAVSFQNFSFSPRGENRADRLRTHHSKGFSGPIGPMIPAEARCRSKSFENQEPTSPKVSCMGQIKHKKACLPKETKPGRGGPVTKKDKKKGSGFKKIFGAGGKTGGSTGRDKAPVLGAGPGMMEMRKFASSRDTFANFEWTAAQIAPADDREYYSDGERGYSDGDDDVIDPFSAPVLVARAGLDLEPRMEINLWNRRATAAQLKPLQLNMDKEIRGKI</sequence>
<keyword evidence="3" id="KW-1185">Reference proteome</keyword>
<protein>
    <recommendedName>
        <fullName evidence="4">Syringolide-induced protein 14-1-1</fullName>
    </recommendedName>
</protein>
<dbReference type="EMBL" id="CACSLK010031421">
    <property type="protein sequence ID" value="CAA0839271.1"/>
    <property type="molecule type" value="Genomic_DNA"/>
</dbReference>
<accession>A0A9N7RPP0</accession>
<dbReference type="InterPro" id="IPR038796">
    <property type="entry name" value="At1g76070-like"/>
</dbReference>
<dbReference type="PANTHER" id="PTHR34779">
    <property type="entry name" value="OS09G0542900 PROTEIN"/>
    <property type="match status" value="1"/>
</dbReference>
<reference evidence="2" key="1">
    <citation type="submission" date="2019-12" db="EMBL/GenBank/DDBJ databases">
        <authorList>
            <person name="Scholes J."/>
        </authorList>
    </citation>
    <scope>NUCLEOTIDE SEQUENCE</scope>
</reference>
<name>A0A9N7RPP0_STRHE</name>
<organism evidence="2 3">
    <name type="scientific">Striga hermonthica</name>
    <name type="common">Purple witchweed</name>
    <name type="synonym">Buchnera hermonthica</name>
    <dbReference type="NCBI Taxonomy" id="68872"/>
    <lineage>
        <taxon>Eukaryota</taxon>
        <taxon>Viridiplantae</taxon>
        <taxon>Streptophyta</taxon>
        <taxon>Embryophyta</taxon>
        <taxon>Tracheophyta</taxon>
        <taxon>Spermatophyta</taxon>
        <taxon>Magnoliopsida</taxon>
        <taxon>eudicotyledons</taxon>
        <taxon>Gunneridae</taxon>
        <taxon>Pentapetalae</taxon>
        <taxon>asterids</taxon>
        <taxon>lamiids</taxon>
        <taxon>Lamiales</taxon>
        <taxon>Orobanchaceae</taxon>
        <taxon>Buchnereae</taxon>
        <taxon>Striga</taxon>
    </lineage>
</organism>
<gene>
    <name evidence="2" type="ORF">SHERM_05840</name>
</gene>
<dbReference type="PANTHER" id="PTHR34779:SF1">
    <property type="entry name" value="OS09G0542900 PROTEIN"/>
    <property type="match status" value="1"/>
</dbReference>
<dbReference type="AlphaFoldDB" id="A0A9N7RPP0"/>
<evidence type="ECO:0000313" key="2">
    <source>
        <dbReference type="EMBL" id="CAA0839271.1"/>
    </source>
</evidence>
<dbReference type="Proteomes" id="UP001153555">
    <property type="component" value="Unassembled WGS sequence"/>
</dbReference>
<proteinExistence type="predicted"/>
<feature type="region of interest" description="Disordered" evidence="1">
    <location>
        <begin position="81"/>
        <end position="124"/>
    </location>
</feature>
<feature type="compositionally biased region" description="Gly residues" evidence="1">
    <location>
        <begin position="111"/>
        <end position="120"/>
    </location>
</feature>
<evidence type="ECO:0000256" key="1">
    <source>
        <dbReference type="SAM" id="MobiDB-lite"/>
    </source>
</evidence>
<dbReference type="OrthoDB" id="1926132at2759"/>